<dbReference type="PROSITE" id="PS51318">
    <property type="entry name" value="TAT"/>
    <property type="match status" value="1"/>
</dbReference>
<organism evidence="5 6">
    <name type="scientific">Oceanobacter antarcticus</name>
    <dbReference type="NCBI Taxonomy" id="3133425"/>
    <lineage>
        <taxon>Bacteria</taxon>
        <taxon>Pseudomonadati</taxon>
        <taxon>Pseudomonadota</taxon>
        <taxon>Gammaproteobacteria</taxon>
        <taxon>Oceanospirillales</taxon>
        <taxon>Oceanospirillaceae</taxon>
        <taxon>Oceanobacter</taxon>
    </lineage>
</organism>
<feature type="chain" id="PRO_5045577793" evidence="3">
    <location>
        <begin position="33"/>
        <end position="424"/>
    </location>
</feature>
<evidence type="ECO:0000313" key="5">
    <source>
        <dbReference type="EMBL" id="MFK4754216.1"/>
    </source>
</evidence>
<proteinExistence type="inferred from homology"/>
<dbReference type="SUPFAM" id="SSF53822">
    <property type="entry name" value="Periplasmic binding protein-like I"/>
    <property type="match status" value="1"/>
</dbReference>
<dbReference type="Gene3D" id="3.40.50.2300">
    <property type="match status" value="2"/>
</dbReference>
<dbReference type="InterPro" id="IPR051010">
    <property type="entry name" value="BCAA_transport"/>
</dbReference>
<keyword evidence="6" id="KW-1185">Reference proteome</keyword>
<comment type="similarity">
    <text evidence="1">Belongs to the leucine-binding protein family.</text>
</comment>
<name>A0ABW8NMX2_9GAMM</name>
<dbReference type="InterPro" id="IPR028081">
    <property type="entry name" value="Leu-bd"/>
</dbReference>
<dbReference type="PANTHER" id="PTHR30483:SF6">
    <property type="entry name" value="PERIPLASMIC BINDING PROTEIN OF ABC TRANSPORTER FOR NATURAL AMINO ACIDS"/>
    <property type="match status" value="1"/>
</dbReference>
<dbReference type="Proteomes" id="UP001620597">
    <property type="component" value="Unassembled WGS sequence"/>
</dbReference>
<evidence type="ECO:0000256" key="3">
    <source>
        <dbReference type="SAM" id="SignalP"/>
    </source>
</evidence>
<protein>
    <submittedName>
        <fullName evidence="5">ABC transporter substrate-binding protein</fullName>
    </submittedName>
</protein>
<dbReference type="Pfam" id="PF13458">
    <property type="entry name" value="Peripla_BP_6"/>
    <property type="match status" value="1"/>
</dbReference>
<evidence type="ECO:0000256" key="2">
    <source>
        <dbReference type="ARBA" id="ARBA00022729"/>
    </source>
</evidence>
<dbReference type="EMBL" id="JBBKTX010000026">
    <property type="protein sequence ID" value="MFK4754216.1"/>
    <property type="molecule type" value="Genomic_DNA"/>
</dbReference>
<sequence>MIKKDPLSRRRFIAAGGSAALAGLLLPSFAAANSPTFKIGYISPKTGPLAIFAEPDNFVMEQVRQQTAAGIPVGSERFPVEILYRDSQSSVDVAAQAARDLIVRDRVDIVLAASTPETTNPVADMCERMGVPCVTNDAPWQSYFFGRGGDPKLGFQWTYHFFWGLEDVIESYISLWQQIETNRRIGVLWPDDADGRVWADESMGFPPALRQAGFEIVDPGRFQADAVDFAGIVRQFREQEVDIVSGVLPPPFFQRFWTEALKQNFKPHITTVAKASEFPSSLLPFKRDANGLSVEVWWSPGFPFYSGLTGQSAFELAQAYTKSTGRNWTMPLGFKHALFEVALNALKHSNGPGRLESIRAALASTDYQSIAGRINFQTGPVPNISKTPLASGQWEYRYRQMELLVVDNKGEDEIPLQARLRSMR</sequence>
<reference evidence="5 6" key="1">
    <citation type="submission" date="2024-03" db="EMBL/GenBank/DDBJ databases">
        <title>High-quality draft genome sequence of Oceanobacter sp. wDCs-4.</title>
        <authorList>
            <person name="Dong C."/>
        </authorList>
    </citation>
    <scope>NUCLEOTIDE SEQUENCE [LARGE SCALE GENOMIC DNA]</scope>
    <source>
        <strain evidence="6">wDCs-4</strain>
    </source>
</reference>
<dbReference type="CDD" id="cd06337">
    <property type="entry name" value="PBP1_ABC_ligand_binding-like"/>
    <property type="match status" value="1"/>
</dbReference>
<evidence type="ECO:0000313" key="6">
    <source>
        <dbReference type="Proteomes" id="UP001620597"/>
    </source>
</evidence>
<feature type="signal peptide" evidence="3">
    <location>
        <begin position="1"/>
        <end position="32"/>
    </location>
</feature>
<gene>
    <name evidence="5" type="ORF">WG929_17525</name>
</gene>
<evidence type="ECO:0000259" key="4">
    <source>
        <dbReference type="Pfam" id="PF13458"/>
    </source>
</evidence>
<dbReference type="PANTHER" id="PTHR30483">
    <property type="entry name" value="LEUCINE-SPECIFIC-BINDING PROTEIN"/>
    <property type="match status" value="1"/>
</dbReference>
<dbReference type="InterPro" id="IPR006311">
    <property type="entry name" value="TAT_signal"/>
</dbReference>
<dbReference type="InterPro" id="IPR028082">
    <property type="entry name" value="Peripla_BP_I"/>
</dbReference>
<feature type="domain" description="Leucine-binding protein" evidence="4">
    <location>
        <begin position="37"/>
        <end position="377"/>
    </location>
</feature>
<dbReference type="RefSeq" id="WP_416207141.1">
    <property type="nucleotide sequence ID" value="NZ_JBBKTX010000026.1"/>
</dbReference>
<evidence type="ECO:0000256" key="1">
    <source>
        <dbReference type="ARBA" id="ARBA00010062"/>
    </source>
</evidence>
<comment type="caution">
    <text evidence="5">The sequence shown here is derived from an EMBL/GenBank/DDBJ whole genome shotgun (WGS) entry which is preliminary data.</text>
</comment>
<accession>A0ABW8NMX2</accession>
<keyword evidence="2 3" id="KW-0732">Signal</keyword>